<evidence type="ECO:0000256" key="6">
    <source>
        <dbReference type="ARBA" id="ARBA00022741"/>
    </source>
</evidence>
<evidence type="ECO:0000313" key="12">
    <source>
        <dbReference type="EMBL" id="SFS87841.1"/>
    </source>
</evidence>
<dbReference type="Proteomes" id="UP000199392">
    <property type="component" value="Unassembled WGS sequence"/>
</dbReference>
<dbReference type="InterPro" id="IPR003439">
    <property type="entry name" value="ABC_transporter-like_ATP-bd"/>
</dbReference>
<evidence type="ECO:0000313" key="13">
    <source>
        <dbReference type="Proteomes" id="UP000199392"/>
    </source>
</evidence>
<keyword evidence="10" id="KW-0472">Membrane</keyword>
<dbReference type="PROSITE" id="PS50893">
    <property type="entry name" value="ABC_TRANSPORTER_2"/>
    <property type="match status" value="1"/>
</dbReference>
<dbReference type="GO" id="GO:0016887">
    <property type="term" value="F:ATP hydrolysis activity"/>
    <property type="evidence" value="ECO:0007669"/>
    <property type="project" value="InterPro"/>
</dbReference>
<dbReference type="GO" id="GO:0006826">
    <property type="term" value="P:iron ion transport"/>
    <property type="evidence" value="ECO:0007669"/>
    <property type="project" value="UniProtKB-KW"/>
</dbReference>
<proteinExistence type="inferred from homology"/>
<dbReference type="Pfam" id="PF00005">
    <property type="entry name" value="ABC_tran"/>
    <property type="match status" value="1"/>
</dbReference>
<dbReference type="SMART" id="SM00382">
    <property type="entry name" value="AAA"/>
    <property type="match status" value="1"/>
</dbReference>
<organism evidence="12 13">
    <name type="scientific">Alloyangia pacifica</name>
    <dbReference type="NCBI Taxonomy" id="311180"/>
    <lineage>
        <taxon>Bacteria</taxon>
        <taxon>Pseudomonadati</taxon>
        <taxon>Pseudomonadota</taxon>
        <taxon>Alphaproteobacteria</taxon>
        <taxon>Rhodobacterales</taxon>
        <taxon>Roseobacteraceae</taxon>
        <taxon>Alloyangia</taxon>
    </lineage>
</organism>
<keyword evidence="9" id="KW-0406">Ion transport</keyword>
<keyword evidence="13" id="KW-1185">Reference proteome</keyword>
<dbReference type="RefSeq" id="WP_092425414.1">
    <property type="nucleotide sequence ID" value="NZ_FNCL01000006.1"/>
</dbReference>
<dbReference type="InterPro" id="IPR017871">
    <property type="entry name" value="ABC_transporter-like_CS"/>
</dbReference>
<dbReference type="FunFam" id="3.40.50.300:FF:000134">
    <property type="entry name" value="Iron-enterobactin ABC transporter ATP-binding protein"/>
    <property type="match status" value="1"/>
</dbReference>
<dbReference type="PANTHER" id="PTHR42771:SF2">
    <property type="entry name" value="IRON(3+)-HYDROXAMATE IMPORT ATP-BINDING PROTEIN FHUC"/>
    <property type="match status" value="1"/>
</dbReference>
<gene>
    <name evidence="12" type="ORF">SAMN04488050_10626</name>
</gene>
<protein>
    <submittedName>
        <fullName evidence="12">Iron complex transport system ATP-binding protein</fullName>
    </submittedName>
</protein>
<keyword evidence="8" id="KW-0408">Iron</keyword>
<dbReference type="EMBL" id="FOZW01000006">
    <property type="protein sequence ID" value="SFS87841.1"/>
    <property type="molecule type" value="Genomic_DNA"/>
</dbReference>
<dbReference type="GO" id="GO:0005886">
    <property type="term" value="C:plasma membrane"/>
    <property type="evidence" value="ECO:0007669"/>
    <property type="project" value="UniProtKB-SubCell"/>
</dbReference>
<dbReference type="GO" id="GO:0005524">
    <property type="term" value="F:ATP binding"/>
    <property type="evidence" value="ECO:0007669"/>
    <property type="project" value="UniProtKB-KW"/>
</dbReference>
<dbReference type="OrthoDB" id="9805601at2"/>
<reference evidence="13" key="1">
    <citation type="submission" date="2016-10" db="EMBL/GenBank/DDBJ databases">
        <authorList>
            <person name="Varghese N."/>
            <person name="Submissions S."/>
        </authorList>
    </citation>
    <scope>NUCLEOTIDE SEQUENCE [LARGE SCALE GENOMIC DNA]</scope>
    <source>
        <strain evidence="13">DSM 26894</strain>
    </source>
</reference>
<keyword evidence="3" id="KW-0813">Transport</keyword>
<comment type="subcellular location">
    <subcellularLocation>
        <location evidence="1">Cell membrane</location>
        <topology evidence="1">Peripheral membrane protein</topology>
    </subcellularLocation>
</comment>
<evidence type="ECO:0000256" key="9">
    <source>
        <dbReference type="ARBA" id="ARBA00023065"/>
    </source>
</evidence>
<accession>A0A1I6TF82</accession>
<keyword evidence="7 12" id="KW-0067">ATP-binding</keyword>
<dbReference type="PROSITE" id="PS00211">
    <property type="entry name" value="ABC_TRANSPORTER_1"/>
    <property type="match status" value="1"/>
</dbReference>
<dbReference type="STRING" id="311180.SAMN04488050_10626"/>
<evidence type="ECO:0000256" key="2">
    <source>
        <dbReference type="ARBA" id="ARBA00005417"/>
    </source>
</evidence>
<dbReference type="SUPFAM" id="SSF52540">
    <property type="entry name" value="P-loop containing nucleoside triphosphate hydrolases"/>
    <property type="match status" value="1"/>
</dbReference>
<dbReference type="InterPro" id="IPR051535">
    <property type="entry name" value="Siderophore_ABC-ATPase"/>
</dbReference>
<evidence type="ECO:0000256" key="8">
    <source>
        <dbReference type="ARBA" id="ARBA00023004"/>
    </source>
</evidence>
<comment type="similarity">
    <text evidence="2">Belongs to the ABC transporter superfamily.</text>
</comment>
<feature type="domain" description="ABC transporter" evidence="11">
    <location>
        <begin position="5"/>
        <end position="251"/>
    </location>
</feature>
<evidence type="ECO:0000256" key="7">
    <source>
        <dbReference type="ARBA" id="ARBA00022840"/>
    </source>
</evidence>
<keyword evidence="4" id="KW-1003">Cell membrane</keyword>
<evidence type="ECO:0000259" key="11">
    <source>
        <dbReference type="PROSITE" id="PS50893"/>
    </source>
</evidence>
<name>A0A1I6TF82_9RHOB</name>
<dbReference type="InterPro" id="IPR003593">
    <property type="entry name" value="AAA+_ATPase"/>
</dbReference>
<evidence type="ECO:0000256" key="1">
    <source>
        <dbReference type="ARBA" id="ARBA00004202"/>
    </source>
</evidence>
<evidence type="ECO:0000256" key="5">
    <source>
        <dbReference type="ARBA" id="ARBA00022496"/>
    </source>
</evidence>
<sequence length="268" mass="28993">MTLDLQTADTLLAGLLAETLSLGYAERPVISELSLELPRGEMTAILGPNGCGKSTLLRAMARLLEPSAGRVLLDGEDIHRRDTRALAREMAILPQSPIAPEGITVADLVKRGRTPWRGLFTPWREEDARACAEALAAVQMTEFAERPIGELSGGQRQRAWIALVLAQGAPLLLLDEPTTYLDLVHQIDVLALLRRRNREAGLTVISVLHDLNLAARFSDRLVLLGRDGLVATGAPWDVLTPANLQTAFGLAARVDPDPVTGTPMIIPL</sequence>
<dbReference type="Gene3D" id="3.40.50.300">
    <property type="entry name" value="P-loop containing nucleotide triphosphate hydrolases"/>
    <property type="match status" value="1"/>
</dbReference>
<keyword evidence="5" id="KW-0410">Iron transport</keyword>
<dbReference type="CDD" id="cd03214">
    <property type="entry name" value="ABC_Iron-Siderophores_B12_Hemin"/>
    <property type="match status" value="1"/>
</dbReference>
<dbReference type="PANTHER" id="PTHR42771">
    <property type="entry name" value="IRON(3+)-HYDROXAMATE IMPORT ATP-BINDING PROTEIN FHUC"/>
    <property type="match status" value="1"/>
</dbReference>
<dbReference type="AlphaFoldDB" id="A0A1I6TF82"/>
<evidence type="ECO:0000256" key="10">
    <source>
        <dbReference type="ARBA" id="ARBA00023136"/>
    </source>
</evidence>
<evidence type="ECO:0000256" key="3">
    <source>
        <dbReference type="ARBA" id="ARBA00022448"/>
    </source>
</evidence>
<dbReference type="InterPro" id="IPR027417">
    <property type="entry name" value="P-loop_NTPase"/>
</dbReference>
<keyword evidence="6" id="KW-0547">Nucleotide-binding</keyword>
<evidence type="ECO:0000256" key="4">
    <source>
        <dbReference type="ARBA" id="ARBA00022475"/>
    </source>
</evidence>